<protein>
    <submittedName>
        <fullName evidence="1">N-acyl-L-homoserine lactone synthetase</fullName>
    </submittedName>
</protein>
<dbReference type="Proteomes" id="UP000537126">
    <property type="component" value="Unassembled WGS sequence"/>
</dbReference>
<dbReference type="AlphaFoldDB" id="A0A846MP91"/>
<sequence length="216" mass="25044">MNTTAFLTRQANKHRWAGQIGPFAVWEVCYEELPHFTRFVFDVYARTYSRLHGWQPAEEDYYRLLEEDELFYPFSHYWLFKIGKRTVGSVKLTLWNPSLELPLQKYFGIDPATLSKRPIWHCGRLATSWHDDIPLPKQSVLPALCFWAVGFVAAHEGVLVAEVDAAVLRLLKKLGLNIKELGEAKYIVGSVTVPMMIEHHDLENWVNAQSEHYAIR</sequence>
<name>A0A846MP91_9BACT</name>
<keyword evidence="2" id="KW-1185">Reference proteome</keyword>
<dbReference type="EMBL" id="JAASRN010000001">
    <property type="protein sequence ID" value="NIK73275.1"/>
    <property type="molecule type" value="Genomic_DNA"/>
</dbReference>
<dbReference type="SUPFAM" id="SSF55729">
    <property type="entry name" value="Acyl-CoA N-acyltransferases (Nat)"/>
    <property type="match status" value="1"/>
</dbReference>
<gene>
    <name evidence="1" type="ORF">FHS56_000761</name>
</gene>
<dbReference type="InterPro" id="IPR016181">
    <property type="entry name" value="Acyl_CoA_acyltransferase"/>
</dbReference>
<accession>A0A846MP91</accession>
<evidence type="ECO:0000313" key="2">
    <source>
        <dbReference type="Proteomes" id="UP000537126"/>
    </source>
</evidence>
<dbReference type="Gene3D" id="3.40.630.30">
    <property type="match status" value="1"/>
</dbReference>
<reference evidence="1 2" key="1">
    <citation type="submission" date="2020-03" db="EMBL/GenBank/DDBJ databases">
        <title>Genomic Encyclopedia of Type Strains, Phase IV (KMG-IV): sequencing the most valuable type-strain genomes for metagenomic binning, comparative biology and taxonomic classification.</title>
        <authorList>
            <person name="Goeker M."/>
        </authorList>
    </citation>
    <scope>NUCLEOTIDE SEQUENCE [LARGE SCALE GENOMIC DNA]</scope>
    <source>
        <strain evidence="1 2">DSM 5718</strain>
    </source>
</reference>
<proteinExistence type="predicted"/>
<dbReference type="RefSeq" id="WP_166918533.1">
    <property type="nucleotide sequence ID" value="NZ_JAASRN010000001.1"/>
</dbReference>
<evidence type="ECO:0000313" key="1">
    <source>
        <dbReference type="EMBL" id="NIK73275.1"/>
    </source>
</evidence>
<comment type="caution">
    <text evidence="1">The sequence shown here is derived from an EMBL/GenBank/DDBJ whole genome shotgun (WGS) entry which is preliminary data.</text>
</comment>
<organism evidence="1 2">
    <name type="scientific">Thermonema lapsum</name>
    <dbReference type="NCBI Taxonomy" id="28195"/>
    <lineage>
        <taxon>Bacteria</taxon>
        <taxon>Pseudomonadati</taxon>
        <taxon>Bacteroidota</taxon>
        <taxon>Cytophagia</taxon>
        <taxon>Cytophagales</taxon>
        <taxon>Thermonemataceae</taxon>
        <taxon>Thermonema</taxon>
    </lineage>
</organism>